<dbReference type="PANTHER" id="PTHR11933">
    <property type="entry name" value="TRNA 5-METHYLAMINOMETHYL-2-THIOURIDYLATE -METHYLTRANSFERASE"/>
    <property type="match status" value="1"/>
</dbReference>
<protein>
    <recommendedName>
        <fullName evidence="11">tRNA-specific 2-thiouridylase MnmA</fullName>
        <ecNumber evidence="11">2.8.1.13</ecNumber>
    </recommendedName>
</protein>
<evidence type="ECO:0000256" key="9">
    <source>
        <dbReference type="ARBA" id="ARBA00051542"/>
    </source>
</evidence>
<dbReference type="Pfam" id="PF03054">
    <property type="entry name" value="tRNA_Me_trans"/>
    <property type="match status" value="1"/>
</dbReference>
<comment type="function">
    <text evidence="10 11">Catalyzes the 2-thiolation of uridine at the wobble position (U34) of tRNA, leading to the formation of s(2)U34.</text>
</comment>
<evidence type="ECO:0000313" key="13">
    <source>
        <dbReference type="EMBL" id="SCZ81766.1"/>
    </source>
</evidence>
<dbReference type="InterPro" id="IPR014729">
    <property type="entry name" value="Rossmann-like_a/b/a_fold"/>
</dbReference>
<dbReference type="InterPro" id="IPR046884">
    <property type="entry name" value="MnmA-like_central"/>
</dbReference>
<keyword evidence="1 11" id="KW-0963">Cytoplasm</keyword>
<keyword evidence="3 11" id="KW-0808">Transferase</keyword>
<dbReference type="Gene3D" id="2.30.30.280">
    <property type="entry name" value="Adenine nucleotide alpha hydrolases-like domains"/>
    <property type="match status" value="1"/>
</dbReference>
<evidence type="ECO:0000256" key="1">
    <source>
        <dbReference type="ARBA" id="ARBA00022490"/>
    </source>
</evidence>
<comment type="caution">
    <text evidence="11">Lacks conserved residue(s) required for the propagation of feature annotation.</text>
</comment>
<dbReference type="EC" id="2.8.1.13" evidence="11"/>
<feature type="region of interest" description="Interaction with tRNA" evidence="11">
    <location>
        <begin position="311"/>
        <end position="312"/>
    </location>
</feature>
<name>A0A1G5S619_9FIRM</name>
<dbReference type="FunFam" id="2.40.30.10:FF:000023">
    <property type="entry name" value="tRNA-specific 2-thiouridylase MnmA"/>
    <property type="match status" value="1"/>
</dbReference>
<accession>A0A1G5S619</accession>
<dbReference type="Gene3D" id="3.40.50.620">
    <property type="entry name" value="HUPs"/>
    <property type="match status" value="1"/>
</dbReference>
<dbReference type="Proteomes" id="UP000199208">
    <property type="component" value="Unassembled WGS sequence"/>
</dbReference>
<feature type="site" description="Interaction with tRNA" evidence="11">
    <location>
        <position position="131"/>
    </location>
</feature>
<keyword evidence="6 11" id="KW-0067">ATP-binding</keyword>
<dbReference type="GO" id="GO:0000049">
    <property type="term" value="F:tRNA binding"/>
    <property type="evidence" value="ECO:0007669"/>
    <property type="project" value="UniProtKB-KW"/>
</dbReference>
<evidence type="ECO:0000259" key="12">
    <source>
        <dbReference type="PROSITE" id="PS50206"/>
    </source>
</evidence>
<dbReference type="OrthoDB" id="9800696at2"/>
<evidence type="ECO:0000256" key="3">
    <source>
        <dbReference type="ARBA" id="ARBA00022679"/>
    </source>
</evidence>
<feature type="region of interest" description="Interaction with tRNA" evidence="11">
    <location>
        <begin position="154"/>
        <end position="156"/>
    </location>
</feature>
<dbReference type="GO" id="GO:0002143">
    <property type="term" value="P:tRNA wobble position uridine thiolation"/>
    <property type="evidence" value="ECO:0007669"/>
    <property type="project" value="TreeGrafter"/>
</dbReference>
<keyword evidence="8" id="KW-1015">Disulfide bond</keyword>
<comment type="similarity">
    <text evidence="11">Belongs to the MnmA/TRMU family.</text>
</comment>
<feature type="binding site" evidence="11">
    <location>
        <position position="36"/>
    </location>
    <ligand>
        <name>ATP</name>
        <dbReference type="ChEBI" id="CHEBI:30616"/>
    </ligand>
</feature>
<dbReference type="GO" id="GO:0005524">
    <property type="term" value="F:ATP binding"/>
    <property type="evidence" value="ECO:0007669"/>
    <property type="project" value="UniProtKB-KW"/>
</dbReference>
<keyword evidence="14" id="KW-1185">Reference proteome</keyword>
<dbReference type="FunFam" id="3.40.50.620:FF:000115">
    <property type="entry name" value="tRNA-specific 2-thiouridylase MnmA"/>
    <property type="match status" value="1"/>
</dbReference>
<evidence type="ECO:0000256" key="7">
    <source>
        <dbReference type="ARBA" id="ARBA00022884"/>
    </source>
</evidence>
<dbReference type="Pfam" id="PF20258">
    <property type="entry name" value="tRNA_Me_trans_C"/>
    <property type="match status" value="1"/>
</dbReference>
<evidence type="ECO:0000256" key="4">
    <source>
        <dbReference type="ARBA" id="ARBA00022694"/>
    </source>
</evidence>
<keyword evidence="2 11" id="KW-0820">tRNA-binding</keyword>
<dbReference type="FunFam" id="2.30.30.280:FF:000001">
    <property type="entry name" value="tRNA-specific 2-thiouridylase MnmA"/>
    <property type="match status" value="1"/>
</dbReference>
<comment type="subcellular location">
    <subcellularLocation>
        <location evidence="11">Cytoplasm</location>
    </subcellularLocation>
</comment>
<evidence type="ECO:0000256" key="5">
    <source>
        <dbReference type="ARBA" id="ARBA00022741"/>
    </source>
</evidence>
<organism evidence="13 14">
    <name type="scientific">Acidaminobacter hydrogenoformans DSM 2784</name>
    <dbReference type="NCBI Taxonomy" id="1120920"/>
    <lineage>
        <taxon>Bacteria</taxon>
        <taxon>Bacillati</taxon>
        <taxon>Bacillota</taxon>
        <taxon>Clostridia</taxon>
        <taxon>Peptostreptococcales</taxon>
        <taxon>Acidaminobacteraceae</taxon>
        <taxon>Acidaminobacter</taxon>
    </lineage>
</organism>
<dbReference type="InterPro" id="IPR001763">
    <property type="entry name" value="Rhodanese-like_dom"/>
</dbReference>
<dbReference type="RefSeq" id="WP_092592907.1">
    <property type="nucleotide sequence ID" value="NZ_FMWL01000022.1"/>
</dbReference>
<dbReference type="CDD" id="cd01998">
    <property type="entry name" value="MnmA_TRMU-like"/>
    <property type="match status" value="1"/>
</dbReference>
<keyword evidence="4 11" id="KW-0819">tRNA processing</keyword>
<evidence type="ECO:0000256" key="6">
    <source>
        <dbReference type="ARBA" id="ARBA00022840"/>
    </source>
</evidence>
<evidence type="ECO:0000313" key="14">
    <source>
        <dbReference type="Proteomes" id="UP000199208"/>
    </source>
</evidence>
<keyword evidence="7 11" id="KW-0694">RNA-binding</keyword>
<gene>
    <name evidence="11" type="primary">mnmA</name>
    <name evidence="13" type="ORF">SAMN03080599_03007</name>
</gene>
<evidence type="ECO:0000256" key="2">
    <source>
        <dbReference type="ARBA" id="ARBA00022555"/>
    </source>
</evidence>
<dbReference type="PROSITE" id="PS50206">
    <property type="entry name" value="RHODANESE_3"/>
    <property type="match status" value="1"/>
</dbReference>
<dbReference type="SUPFAM" id="SSF52402">
    <property type="entry name" value="Adenine nucleotide alpha hydrolases-like"/>
    <property type="match status" value="1"/>
</dbReference>
<feature type="active site" description="Nucleophile" evidence="11">
    <location>
        <position position="106"/>
    </location>
</feature>
<feature type="domain" description="Rhodanese" evidence="12">
    <location>
        <begin position="7"/>
        <end position="48"/>
    </location>
</feature>
<dbReference type="NCBIfam" id="NF001138">
    <property type="entry name" value="PRK00143.1"/>
    <property type="match status" value="1"/>
</dbReference>
<reference evidence="13 14" key="1">
    <citation type="submission" date="2016-10" db="EMBL/GenBank/DDBJ databases">
        <authorList>
            <person name="de Groot N.N."/>
        </authorList>
    </citation>
    <scope>NUCLEOTIDE SEQUENCE [LARGE SCALE GENOMIC DNA]</scope>
    <source>
        <strain evidence="13 14">DSM 2784</strain>
    </source>
</reference>
<dbReference type="InterPro" id="IPR046885">
    <property type="entry name" value="MnmA-like_C"/>
</dbReference>
<dbReference type="GO" id="GO:0103016">
    <property type="term" value="F:tRNA-uridine 2-sulfurtransferase activity"/>
    <property type="evidence" value="ECO:0007669"/>
    <property type="project" value="UniProtKB-EC"/>
</dbReference>
<dbReference type="InterPro" id="IPR004506">
    <property type="entry name" value="MnmA-like"/>
</dbReference>
<dbReference type="HAMAP" id="MF_00144">
    <property type="entry name" value="tRNA_thiouridyl_MnmA"/>
    <property type="match status" value="1"/>
</dbReference>
<dbReference type="Pfam" id="PF20259">
    <property type="entry name" value="tRNA_Me_trans_M"/>
    <property type="match status" value="1"/>
</dbReference>
<evidence type="ECO:0000256" key="8">
    <source>
        <dbReference type="ARBA" id="ARBA00023157"/>
    </source>
</evidence>
<dbReference type="EMBL" id="FMWL01000022">
    <property type="protein sequence ID" value="SCZ81766.1"/>
    <property type="molecule type" value="Genomic_DNA"/>
</dbReference>
<comment type="catalytic activity">
    <reaction evidence="9 11">
        <text>S-sulfanyl-L-cysteinyl-[protein] + uridine(34) in tRNA + AH2 + ATP = 2-thiouridine(34) in tRNA + L-cysteinyl-[protein] + A + AMP + diphosphate + H(+)</text>
        <dbReference type="Rhea" id="RHEA:47032"/>
        <dbReference type="Rhea" id="RHEA-COMP:10131"/>
        <dbReference type="Rhea" id="RHEA-COMP:11726"/>
        <dbReference type="Rhea" id="RHEA-COMP:11727"/>
        <dbReference type="Rhea" id="RHEA-COMP:11728"/>
        <dbReference type="ChEBI" id="CHEBI:13193"/>
        <dbReference type="ChEBI" id="CHEBI:15378"/>
        <dbReference type="ChEBI" id="CHEBI:17499"/>
        <dbReference type="ChEBI" id="CHEBI:29950"/>
        <dbReference type="ChEBI" id="CHEBI:30616"/>
        <dbReference type="ChEBI" id="CHEBI:33019"/>
        <dbReference type="ChEBI" id="CHEBI:61963"/>
        <dbReference type="ChEBI" id="CHEBI:65315"/>
        <dbReference type="ChEBI" id="CHEBI:87170"/>
        <dbReference type="ChEBI" id="CHEBI:456215"/>
        <dbReference type="EC" id="2.8.1.13"/>
    </reaction>
</comment>
<evidence type="ECO:0000256" key="10">
    <source>
        <dbReference type="ARBA" id="ARBA00056575"/>
    </source>
</evidence>
<dbReference type="GO" id="GO:0005737">
    <property type="term" value="C:cytoplasm"/>
    <property type="evidence" value="ECO:0007669"/>
    <property type="project" value="UniProtKB-SubCell"/>
</dbReference>
<sequence length="361" mass="40305">MPNKNRVVVGMSGGVDSTATAWLLKEAGYDVIGVTMKLWEDDDPDYVEKEGGCCSLSSINDARRVCDKIGIPFYVINFKDIFREKVIDYFIDEYQHGRTPNPCIACNKFVKFDALIKKAHELDAYYVATGHYAKIEQLPDTGRYVIRLSEEKRKDQTYVLCNLTQDQLQHILMPLGDFDSKEKVREIAARFDPHVGGKSDSQEICFIPDDDHSRFLTEHIGDQITPGDFVDPKGEKLGRHKGIVHYTIGQRKGLGLSLGRPGYVTKIETDTNRVVVGGAEDVFSDTLYANDLNFMPFETLTEPMRVMAKIRYAAPPAEATISPAGEDHVKVVFDKPQRAITPGQAVAFYVGDMLIGGATIL</sequence>
<keyword evidence="5 11" id="KW-0547">Nucleotide-binding</keyword>
<dbReference type="InterPro" id="IPR023382">
    <property type="entry name" value="MnmA-like_central_sf"/>
</dbReference>
<dbReference type="AlphaFoldDB" id="A0A1G5S619"/>
<feature type="site" description="Interaction with tRNA" evidence="11">
    <location>
        <position position="344"/>
    </location>
</feature>
<dbReference type="NCBIfam" id="TIGR00420">
    <property type="entry name" value="trmU"/>
    <property type="match status" value="1"/>
</dbReference>
<dbReference type="Gene3D" id="2.40.30.10">
    <property type="entry name" value="Translation factors"/>
    <property type="match status" value="1"/>
</dbReference>
<feature type="binding site" evidence="11">
    <location>
        <position position="130"/>
    </location>
    <ligand>
        <name>ATP</name>
        <dbReference type="ChEBI" id="CHEBI:30616"/>
    </ligand>
</feature>
<evidence type="ECO:0000256" key="11">
    <source>
        <dbReference type="HAMAP-Rule" id="MF_00144"/>
    </source>
</evidence>
<feature type="active site" description="Cysteine persulfide intermediate" evidence="11">
    <location>
        <position position="205"/>
    </location>
</feature>
<feature type="binding site" evidence="11">
    <location>
        <begin position="10"/>
        <end position="17"/>
    </location>
    <ligand>
        <name>ATP</name>
        <dbReference type="ChEBI" id="CHEBI:30616"/>
    </ligand>
</feature>
<dbReference type="PANTHER" id="PTHR11933:SF5">
    <property type="entry name" value="MITOCHONDRIAL TRNA-SPECIFIC 2-THIOURIDYLASE 1"/>
    <property type="match status" value="1"/>
</dbReference>
<proteinExistence type="inferred from homology"/>
<dbReference type="STRING" id="1120920.SAMN03080599_03007"/>